<dbReference type="InterPro" id="IPR007021">
    <property type="entry name" value="DUF659"/>
</dbReference>
<keyword evidence="3 5" id="KW-0221">Differentiation</keyword>
<dbReference type="InterPro" id="IPR012474">
    <property type="entry name" value="Frigida"/>
</dbReference>
<dbReference type="Pfam" id="PF07899">
    <property type="entry name" value="Frigida"/>
    <property type="match status" value="1"/>
</dbReference>
<accession>A0AAQ3P341</accession>
<proteinExistence type="inferred from homology"/>
<comment type="similarity">
    <text evidence="1 5">Belongs to the Frigida family.</text>
</comment>
<evidence type="ECO:0000256" key="1">
    <source>
        <dbReference type="ARBA" id="ARBA00008956"/>
    </source>
</evidence>
<dbReference type="AlphaFoldDB" id="A0AAQ3P341"/>
<keyword evidence="4 5" id="KW-0287">Flowering</keyword>
<feature type="domain" description="DUF659" evidence="6">
    <location>
        <begin position="45"/>
        <end position="121"/>
    </location>
</feature>
<evidence type="ECO:0000256" key="5">
    <source>
        <dbReference type="RuleBase" id="RU364012"/>
    </source>
</evidence>
<organism evidence="7 8">
    <name type="scientific">Vigna mungo</name>
    <name type="common">Black gram</name>
    <name type="synonym">Phaseolus mungo</name>
    <dbReference type="NCBI Taxonomy" id="3915"/>
    <lineage>
        <taxon>Eukaryota</taxon>
        <taxon>Viridiplantae</taxon>
        <taxon>Streptophyta</taxon>
        <taxon>Embryophyta</taxon>
        <taxon>Tracheophyta</taxon>
        <taxon>Spermatophyta</taxon>
        <taxon>Magnoliopsida</taxon>
        <taxon>eudicotyledons</taxon>
        <taxon>Gunneridae</taxon>
        <taxon>Pentapetalae</taxon>
        <taxon>rosids</taxon>
        <taxon>fabids</taxon>
        <taxon>Fabales</taxon>
        <taxon>Fabaceae</taxon>
        <taxon>Papilionoideae</taxon>
        <taxon>50 kb inversion clade</taxon>
        <taxon>NPAAA clade</taxon>
        <taxon>indigoferoid/millettioid clade</taxon>
        <taxon>Phaseoleae</taxon>
        <taxon>Vigna</taxon>
    </lineage>
</organism>
<name>A0AAQ3P341_VIGMU</name>
<evidence type="ECO:0000256" key="3">
    <source>
        <dbReference type="ARBA" id="ARBA00022782"/>
    </source>
</evidence>
<dbReference type="PANTHER" id="PTHR31791">
    <property type="entry name" value="FRIGIDA-LIKE PROTEIN 3-RELATED"/>
    <property type="match status" value="1"/>
</dbReference>
<evidence type="ECO:0000313" key="7">
    <source>
        <dbReference type="EMBL" id="WVZ20020.1"/>
    </source>
</evidence>
<dbReference type="Proteomes" id="UP001374535">
    <property type="component" value="Chromosome 2"/>
</dbReference>
<protein>
    <recommendedName>
        <fullName evidence="5">FRIGIDA-like protein</fullName>
    </recommendedName>
</protein>
<evidence type="ECO:0000256" key="2">
    <source>
        <dbReference type="ARBA" id="ARBA00022473"/>
    </source>
</evidence>
<evidence type="ECO:0000256" key="4">
    <source>
        <dbReference type="ARBA" id="ARBA00023089"/>
    </source>
</evidence>
<dbReference type="EMBL" id="CP144699">
    <property type="protein sequence ID" value="WVZ20020.1"/>
    <property type="molecule type" value="Genomic_DNA"/>
</dbReference>
<sequence length="508" mass="56478">MCEMIGKYGVGYKPPSYHDIREKLLKQVVKKIDANLEEYKEEDGFFYSLDTSNISETSDKVFKMLDDVVEFVGQENVVQLVTDNAANFKGVEEWLMQKMEKLYWTPCATHCIDLIFEVFEKNLKKASLLTMFSSEEWKTSKLKSRQIRKTVTLQFDDIKLDDEWITKEANDVVEIEQVEGENVYLDGATTDPALDALDLDNITFGDNEDAQIADGMIRKGMVVKAVDLAYTFGLEEKYSPQTVLTTFLQKSEETWKKSKQDANDFPSVLQAHEKYLAALKSVVNCLEGHNIDFVKLLPGWELKDEIINLEKDISDTNIKIEEKSMVKRKVDKHNSSNKMKVPEAKRTRFAGRDAIVNHMNGNSSYEGSLTAHLLDGRSNGGYPNSYLSATSIQLGSVSDSLAEKYLGTTVASGAIMLGGGMGDVIRDNVGTVLNSNSYRWHGVGEGASLSHDRSVGQSFMGQSTALANNLYGKTSTEFAGVPEHLSISASSRTGGSDLYSFADGVFDS</sequence>
<reference evidence="7 8" key="1">
    <citation type="journal article" date="2023" name="Life. Sci Alliance">
        <title>Evolutionary insights into 3D genome organization and epigenetic landscape of Vigna mungo.</title>
        <authorList>
            <person name="Junaid A."/>
            <person name="Singh B."/>
            <person name="Bhatia S."/>
        </authorList>
    </citation>
    <scope>NUCLEOTIDE SEQUENCE [LARGE SCALE GENOMIC DNA]</scope>
    <source>
        <strain evidence="7">Urdbean</strain>
    </source>
</reference>
<dbReference type="Pfam" id="PF04937">
    <property type="entry name" value="DUF659"/>
    <property type="match status" value="1"/>
</dbReference>
<gene>
    <name evidence="7" type="ORF">V8G54_007342</name>
</gene>
<dbReference type="GO" id="GO:0009908">
    <property type="term" value="P:flower development"/>
    <property type="evidence" value="ECO:0007669"/>
    <property type="project" value="UniProtKB-KW"/>
</dbReference>
<dbReference type="PANTHER" id="PTHR31791:SF49">
    <property type="entry name" value="INACTIVE PROTEIN FRIGIDA"/>
    <property type="match status" value="1"/>
</dbReference>
<evidence type="ECO:0000259" key="6">
    <source>
        <dbReference type="Pfam" id="PF04937"/>
    </source>
</evidence>
<keyword evidence="2 5" id="KW-0217">Developmental protein</keyword>
<evidence type="ECO:0000313" key="8">
    <source>
        <dbReference type="Proteomes" id="UP001374535"/>
    </source>
</evidence>
<dbReference type="GO" id="GO:0030154">
    <property type="term" value="P:cell differentiation"/>
    <property type="evidence" value="ECO:0007669"/>
    <property type="project" value="UniProtKB-KW"/>
</dbReference>
<keyword evidence="8" id="KW-1185">Reference proteome</keyword>